<sequence>TLYRYVLDDLYEHPALETDVRELQKLYQLHRRHTVDEYSLKERAKHFSTN</sequence>
<accession>A0AAD3MV64</accession>
<dbReference type="Proteomes" id="UP001279410">
    <property type="component" value="Unassembled WGS sequence"/>
</dbReference>
<evidence type="ECO:0000313" key="1">
    <source>
        <dbReference type="EMBL" id="GLD60306.1"/>
    </source>
</evidence>
<reference evidence="1" key="1">
    <citation type="submission" date="2022-08" db="EMBL/GenBank/DDBJ databases">
        <title>Genome sequencing of akame (Lates japonicus).</title>
        <authorList>
            <person name="Hashiguchi Y."/>
            <person name="Takahashi H."/>
        </authorList>
    </citation>
    <scope>NUCLEOTIDE SEQUENCE</scope>
    <source>
        <strain evidence="1">Kochi</strain>
    </source>
</reference>
<evidence type="ECO:0000313" key="2">
    <source>
        <dbReference type="Proteomes" id="UP001279410"/>
    </source>
</evidence>
<organism evidence="1 2">
    <name type="scientific">Lates japonicus</name>
    <name type="common">Japanese lates</name>
    <dbReference type="NCBI Taxonomy" id="270547"/>
    <lineage>
        <taxon>Eukaryota</taxon>
        <taxon>Metazoa</taxon>
        <taxon>Chordata</taxon>
        <taxon>Craniata</taxon>
        <taxon>Vertebrata</taxon>
        <taxon>Euteleostomi</taxon>
        <taxon>Actinopterygii</taxon>
        <taxon>Neopterygii</taxon>
        <taxon>Teleostei</taxon>
        <taxon>Neoteleostei</taxon>
        <taxon>Acanthomorphata</taxon>
        <taxon>Carangaria</taxon>
        <taxon>Carangaria incertae sedis</taxon>
        <taxon>Centropomidae</taxon>
        <taxon>Lates</taxon>
    </lineage>
</organism>
<keyword evidence="2" id="KW-1185">Reference proteome</keyword>
<dbReference type="AlphaFoldDB" id="A0AAD3MV64"/>
<comment type="caution">
    <text evidence="1">The sequence shown here is derived from an EMBL/GenBank/DDBJ whole genome shotgun (WGS) entry which is preliminary data.</text>
</comment>
<dbReference type="EMBL" id="BRZM01004889">
    <property type="protein sequence ID" value="GLD60306.1"/>
    <property type="molecule type" value="Genomic_DNA"/>
</dbReference>
<dbReference type="Gene3D" id="1.20.870.10">
    <property type="entry name" value="Son of sevenless (SoS) protein Chain: S domain 1"/>
    <property type="match status" value="1"/>
</dbReference>
<feature type="non-terminal residue" evidence="1">
    <location>
        <position position="1"/>
    </location>
</feature>
<proteinExistence type="predicted"/>
<name>A0AAD3MV64_LATJO</name>
<gene>
    <name evidence="1" type="ORF">AKAME5_002899000</name>
</gene>
<protein>
    <submittedName>
        <fullName evidence="1">Rap guanine nucleotide exchange factor 5-like isoform X1</fullName>
    </submittedName>
</protein>